<dbReference type="EMBL" id="BRYB01001317">
    <property type="protein sequence ID" value="GMI23097.1"/>
    <property type="molecule type" value="Genomic_DNA"/>
</dbReference>
<comment type="caution">
    <text evidence="3">The sequence shown here is derived from an EMBL/GenBank/DDBJ whole genome shotgun (WGS) entry which is preliminary data.</text>
</comment>
<dbReference type="PANTHER" id="PTHR19308">
    <property type="entry name" value="PHOSPHATIDYLCHOLINE TRANSFER PROTEIN"/>
    <property type="match status" value="1"/>
</dbReference>
<feature type="domain" description="START" evidence="2">
    <location>
        <begin position="320"/>
        <end position="413"/>
    </location>
</feature>
<feature type="transmembrane region" description="Helical" evidence="1">
    <location>
        <begin position="615"/>
        <end position="636"/>
    </location>
</feature>
<keyword evidence="4" id="KW-1185">Reference proteome</keyword>
<evidence type="ECO:0000313" key="3">
    <source>
        <dbReference type="EMBL" id="GMI23097.1"/>
    </source>
</evidence>
<feature type="transmembrane region" description="Helical" evidence="1">
    <location>
        <begin position="895"/>
        <end position="917"/>
    </location>
</feature>
<dbReference type="InterPro" id="IPR023393">
    <property type="entry name" value="START-like_dom_sf"/>
</dbReference>
<dbReference type="PANTHER" id="PTHR19308:SF14">
    <property type="entry name" value="START DOMAIN-CONTAINING PROTEIN"/>
    <property type="match status" value="1"/>
</dbReference>
<feature type="transmembrane region" description="Helical" evidence="1">
    <location>
        <begin position="863"/>
        <end position="883"/>
    </location>
</feature>
<evidence type="ECO:0000256" key="1">
    <source>
        <dbReference type="SAM" id="Phobius"/>
    </source>
</evidence>
<feature type="transmembrane region" description="Helical" evidence="1">
    <location>
        <begin position="767"/>
        <end position="792"/>
    </location>
</feature>
<protein>
    <recommendedName>
        <fullName evidence="2">START domain-containing protein</fullName>
    </recommendedName>
</protein>
<keyword evidence="1" id="KW-0472">Membrane</keyword>
<proteinExistence type="predicted"/>
<dbReference type="Pfam" id="PF01852">
    <property type="entry name" value="START"/>
    <property type="match status" value="1"/>
</dbReference>
<name>A0ABQ6MB68_9STRA</name>
<dbReference type="CDD" id="cd00177">
    <property type="entry name" value="START"/>
    <property type="match status" value="1"/>
</dbReference>
<dbReference type="Proteomes" id="UP001165060">
    <property type="component" value="Unassembled WGS sequence"/>
</dbReference>
<sequence length="1041" mass="115813">MDGAIALVNGLPANSWTTLKLPDWRVTGEITAKGSRLAWVQGKAVMDADIWHCAAYQVQKTSRAIVKSHKDDTDATGAGQELNVTELNSHSFIYQTVIDHKIPGFVPREYVWLCVWRKESEEVVVVTFVPHTCDEFPIRPSFVRGSSTLVVRLEKLAPLECGIPQTRVTYTHQMDVQGGRVAAKLVNKFAAAQLSPLCTMHGRLDQSDKIDGDKRLEFEEMVRAHNQPYTKEELKLLKDALAHFDDFKGTKGKVVKLPSSLAIAKVAYKKGERKAYGWATTTVRASLVQVLAFIWDATSRNAASEDDLEKVVDERPSNHHFVGYVKKRSPRPLSNREFVTRAVWKAQGTGLVWAVFAPTSIVTRPPQEDVVRAEFFSTWKITKINDGETRLEYVCRPDFGGRVPSFIMNSMMARFVSYPTEIQTYFETLRPLCSWDEKDGRAVGEALLIKVDAESKRVRPMHLSRQEARMRALFPQYRGLKEAGERYEWFEGMLARVLKNKLRPPAGVDTKLADLTAADGTSIGSGLATCLVSNATSDAGVAEWISKYPALQEFEDLHAWFRPLMNTVGQRLLAKATFGARMRLFTGAFFSTLDMVTDVTMITEYLTTGREGTGYALLGMLGGNVGIMLLVTWLMIRRKPSKLAIAGEMLVTLTGLRPAFDAWRVASGQEQLKGEIYPAATMLAITKLMELAFEAVPGGALQAYALAKAVDEGADVSKTSIGSIIVSALCVGFQCASIVFDSDTDVAYRRKEPDYFGMVPRGVRGSVVFVCMMINITIFFALRCFGAALLIMTQPVLLLYFTLGELALEFIRRITARDFYTNAPVDGWVAVLFSDVLGRVLVVVIVSYTSVPTYRHPEFFGGVGWIGVVAMGFAASLGAAHIYTESSGDHSALDAWAIVSGLSAAWISSFAVFLLLIQKNFRHTYYSTEKTKDYILGYFTKNNTDERKMYIHICRRAIWAPIRDDVKEWTLENWERIEHEEPSWFTPGFVSNVDDDMIPPAALRRLKMQGGGNRRRSSLGDALMGAEGAAKKDSQVVPVVA</sequence>
<accession>A0ABQ6MB68</accession>
<feature type="transmembrane region" description="Helical" evidence="1">
    <location>
        <begin position="828"/>
        <end position="851"/>
    </location>
</feature>
<dbReference type="SUPFAM" id="SSF55961">
    <property type="entry name" value="Bet v1-like"/>
    <property type="match status" value="2"/>
</dbReference>
<dbReference type="Gene3D" id="3.30.530.20">
    <property type="match status" value="2"/>
</dbReference>
<keyword evidence="1" id="KW-1133">Transmembrane helix</keyword>
<evidence type="ECO:0000259" key="2">
    <source>
        <dbReference type="Pfam" id="PF01852"/>
    </source>
</evidence>
<organism evidence="3 4">
    <name type="scientific">Tetraparma gracilis</name>
    <dbReference type="NCBI Taxonomy" id="2962635"/>
    <lineage>
        <taxon>Eukaryota</taxon>
        <taxon>Sar</taxon>
        <taxon>Stramenopiles</taxon>
        <taxon>Ochrophyta</taxon>
        <taxon>Bolidophyceae</taxon>
        <taxon>Parmales</taxon>
        <taxon>Triparmaceae</taxon>
        <taxon>Tetraparma</taxon>
    </lineage>
</organism>
<evidence type="ECO:0000313" key="4">
    <source>
        <dbReference type="Proteomes" id="UP001165060"/>
    </source>
</evidence>
<gene>
    <name evidence="3" type="ORF">TeGR_g7130</name>
</gene>
<dbReference type="InterPro" id="IPR051213">
    <property type="entry name" value="START_lipid_transfer"/>
</dbReference>
<dbReference type="InterPro" id="IPR002913">
    <property type="entry name" value="START_lipid-bd_dom"/>
</dbReference>
<keyword evidence="1" id="KW-0812">Transmembrane</keyword>
<reference evidence="3 4" key="1">
    <citation type="journal article" date="2023" name="Commun. Biol.">
        <title>Genome analysis of Parmales, the sister group of diatoms, reveals the evolutionary specialization of diatoms from phago-mixotrophs to photoautotrophs.</title>
        <authorList>
            <person name="Ban H."/>
            <person name="Sato S."/>
            <person name="Yoshikawa S."/>
            <person name="Yamada K."/>
            <person name="Nakamura Y."/>
            <person name="Ichinomiya M."/>
            <person name="Sato N."/>
            <person name="Blanc-Mathieu R."/>
            <person name="Endo H."/>
            <person name="Kuwata A."/>
            <person name="Ogata H."/>
        </authorList>
    </citation>
    <scope>NUCLEOTIDE SEQUENCE [LARGE SCALE GENOMIC DNA]</scope>
</reference>